<feature type="region of interest" description="Disordered" evidence="1">
    <location>
        <begin position="237"/>
        <end position="302"/>
    </location>
</feature>
<feature type="region of interest" description="Disordered" evidence="1">
    <location>
        <begin position="95"/>
        <end position="122"/>
    </location>
</feature>
<accession>A0A9W8HFM0</accession>
<dbReference type="InterPro" id="IPR012677">
    <property type="entry name" value="Nucleotide-bd_a/b_plait_sf"/>
</dbReference>
<name>A0A9W8HFM0_9FUNG</name>
<dbReference type="OrthoDB" id="7763451at2759"/>
<dbReference type="Proteomes" id="UP001140217">
    <property type="component" value="Unassembled WGS sequence"/>
</dbReference>
<proteinExistence type="predicted"/>
<evidence type="ECO:0000256" key="1">
    <source>
        <dbReference type="SAM" id="MobiDB-lite"/>
    </source>
</evidence>
<dbReference type="PANTHER" id="PTHR32343">
    <property type="entry name" value="SERINE/ARGININE-RICH SPLICING FACTOR"/>
    <property type="match status" value="1"/>
</dbReference>
<organism evidence="2 3">
    <name type="scientific">Coemansia javaensis</name>
    <dbReference type="NCBI Taxonomy" id="2761396"/>
    <lineage>
        <taxon>Eukaryota</taxon>
        <taxon>Fungi</taxon>
        <taxon>Fungi incertae sedis</taxon>
        <taxon>Zoopagomycota</taxon>
        <taxon>Kickxellomycotina</taxon>
        <taxon>Kickxellomycetes</taxon>
        <taxon>Kickxellales</taxon>
        <taxon>Kickxellaceae</taxon>
        <taxon>Coemansia</taxon>
    </lineage>
</organism>
<evidence type="ECO:0000313" key="2">
    <source>
        <dbReference type="EMBL" id="KAJ2782863.1"/>
    </source>
</evidence>
<keyword evidence="3" id="KW-1185">Reference proteome</keyword>
<protein>
    <submittedName>
        <fullName evidence="2">Protein vip1</fullName>
    </submittedName>
</protein>
<dbReference type="AlphaFoldDB" id="A0A9W8HFM0"/>
<dbReference type="EMBL" id="JANBUL010000060">
    <property type="protein sequence ID" value="KAJ2782863.1"/>
    <property type="molecule type" value="Genomic_DNA"/>
</dbReference>
<comment type="caution">
    <text evidence="2">The sequence shown here is derived from an EMBL/GenBank/DDBJ whole genome shotgun (WGS) entry which is preliminary data.</text>
</comment>
<dbReference type="SUPFAM" id="SSF54928">
    <property type="entry name" value="RNA-binding domain, RBD"/>
    <property type="match status" value="1"/>
</dbReference>
<dbReference type="GO" id="GO:0003676">
    <property type="term" value="F:nucleic acid binding"/>
    <property type="evidence" value="ECO:0007669"/>
    <property type="project" value="InterPro"/>
</dbReference>
<feature type="compositionally biased region" description="Low complexity" evidence="1">
    <location>
        <begin position="100"/>
        <end position="110"/>
    </location>
</feature>
<gene>
    <name evidence="2" type="primary">vip1</name>
    <name evidence="2" type="ORF">H4R18_002012</name>
</gene>
<evidence type="ECO:0000313" key="3">
    <source>
        <dbReference type="Proteomes" id="UP001140217"/>
    </source>
</evidence>
<dbReference type="PANTHER" id="PTHR32343:SF10">
    <property type="entry name" value="RNA-BINDING REGION RNP-1 DOMAIN-CONTAINING PROTEIN"/>
    <property type="match status" value="1"/>
</dbReference>
<dbReference type="Gene3D" id="3.30.70.330">
    <property type="match status" value="1"/>
</dbReference>
<sequence length="302" mass="32916">MTSIKWNTPLPATPDGTYVLVERIPLSASADTVREFFTFCGDITVLELQKNEAGFQSALIKFAAPEAAKTALLLSHALINHEAIEVMPLFPEALPPGTPPAAADAADNRAAPPPAARAPTAADTNYEGKPALYVAHELLAAGYMLGERVLSRASEFDSKYRVTDRTQTQARSLDSTYKVTSYLHQWDEKFKISSRAKSAIDKMQNHPTGQKLMLTVNDAYQSALELSRDARDIAERKRANNERIFGKIPLPRSPSGTQQQQQQQPPQQQQQPPAYTGSSAANDYSSAAVAPAPVPPSDEKQN</sequence>
<feature type="compositionally biased region" description="Low complexity" evidence="1">
    <location>
        <begin position="258"/>
        <end position="273"/>
    </location>
</feature>
<dbReference type="InterPro" id="IPR035979">
    <property type="entry name" value="RBD_domain_sf"/>
</dbReference>
<reference evidence="2" key="1">
    <citation type="submission" date="2022-07" db="EMBL/GenBank/DDBJ databases">
        <title>Phylogenomic reconstructions and comparative analyses of Kickxellomycotina fungi.</title>
        <authorList>
            <person name="Reynolds N.K."/>
            <person name="Stajich J.E."/>
            <person name="Barry K."/>
            <person name="Grigoriev I.V."/>
            <person name="Crous P."/>
            <person name="Smith M.E."/>
        </authorList>
    </citation>
    <scope>NUCLEOTIDE SEQUENCE</scope>
    <source>
        <strain evidence="2">NBRC 105414</strain>
    </source>
</reference>